<dbReference type="AlphaFoldDB" id="A0A914S282"/>
<dbReference type="Proteomes" id="UP000887564">
    <property type="component" value="Unplaced"/>
</dbReference>
<evidence type="ECO:0000313" key="1">
    <source>
        <dbReference type="Proteomes" id="UP000887564"/>
    </source>
</evidence>
<protein>
    <submittedName>
        <fullName evidence="2">Uncharacterized protein</fullName>
    </submittedName>
</protein>
<evidence type="ECO:0000313" key="2">
    <source>
        <dbReference type="WBParaSite" id="PEQ_0001270301-mRNA-1"/>
    </source>
</evidence>
<proteinExistence type="predicted"/>
<name>A0A914S282_PAREQ</name>
<reference evidence="2" key="1">
    <citation type="submission" date="2022-11" db="UniProtKB">
        <authorList>
            <consortium name="WormBaseParasite"/>
        </authorList>
    </citation>
    <scope>IDENTIFICATION</scope>
</reference>
<sequence>MPSELLPGVETETELQYFEEELEINDFPQQIRYRICSRVSDDICALTWVSAACVTSVISG</sequence>
<organism evidence="1 2">
    <name type="scientific">Parascaris equorum</name>
    <name type="common">Equine roundworm</name>
    <dbReference type="NCBI Taxonomy" id="6256"/>
    <lineage>
        <taxon>Eukaryota</taxon>
        <taxon>Metazoa</taxon>
        <taxon>Ecdysozoa</taxon>
        <taxon>Nematoda</taxon>
        <taxon>Chromadorea</taxon>
        <taxon>Rhabditida</taxon>
        <taxon>Spirurina</taxon>
        <taxon>Ascaridomorpha</taxon>
        <taxon>Ascaridoidea</taxon>
        <taxon>Ascarididae</taxon>
        <taxon>Parascaris</taxon>
    </lineage>
</organism>
<accession>A0A914S282</accession>
<keyword evidence="1" id="KW-1185">Reference proteome</keyword>
<dbReference type="WBParaSite" id="PEQ_0001270301-mRNA-1">
    <property type="protein sequence ID" value="PEQ_0001270301-mRNA-1"/>
    <property type="gene ID" value="PEQ_0001270301"/>
</dbReference>